<evidence type="ECO:0000313" key="2">
    <source>
        <dbReference type="Proteomes" id="UP000494256"/>
    </source>
</evidence>
<dbReference type="AlphaFoldDB" id="A0A8S1AHT6"/>
<dbReference type="Proteomes" id="UP000494256">
    <property type="component" value="Unassembled WGS sequence"/>
</dbReference>
<dbReference type="OrthoDB" id="423559at2759"/>
<dbReference type="InterPro" id="IPR004991">
    <property type="entry name" value="Aerolysin-like"/>
</dbReference>
<name>A0A8S1AHT6_ARCPL</name>
<organism evidence="1 2">
    <name type="scientific">Arctia plantaginis</name>
    <name type="common">Wood tiger moth</name>
    <name type="synonym">Phalaena plantaginis</name>
    <dbReference type="NCBI Taxonomy" id="874455"/>
    <lineage>
        <taxon>Eukaryota</taxon>
        <taxon>Metazoa</taxon>
        <taxon>Ecdysozoa</taxon>
        <taxon>Arthropoda</taxon>
        <taxon>Hexapoda</taxon>
        <taxon>Insecta</taxon>
        <taxon>Pterygota</taxon>
        <taxon>Neoptera</taxon>
        <taxon>Endopterygota</taxon>
        <taxon>Lepidoptera</taxon>
        <taxon>Glossata</taxon>
        <taxon>Ditrysia</taxon>
        <taxon>Noctuoidea</taxon>
        <taxon>Erebidae</taxon>
        <taxon>Arctiinae</taxon>
        <taxon>Arctia</taxon>
    </lineage>
</organism>
<dbReference type="CDD" id="cd20235">
    <property type="entry name" value="PFM_spherulin-2a-like"/>
    <property type="match status" value="1"/>
</dbReference>
<dbReference type="EMBL" id="CADEBD010000336">
    <property type="protein sequence ID" value="CAB3247267.1"/>
    <property type="molecule type" value="Genomic_DNA"/>
</dbReference>
<protein>
    <submittedName>
        <fullName evidence="1">Uncharacterized protein</fullName>
    </submittedName>
</protein>
<dbReference type="SUPFAM" id="SSF56973">
    <property type="entry name" value="Aerolisin/ETX pore-forming domain"/>
    <property type="match status" value="1"/>
</dbReference>
<comment type="caution">
    <text evidence="1">The sequence shown here is derived from an EMBL/GenBank/DDBJ whole genome shotgun (WGS) entry which is preliminary data.</text>
</comment>
<proteinExistence type="predicted"/>
<dbReference type="Pfam" id="PF03318">
    <property type="entry name" value="ETX_MTX2"/>
    <property type="match status" value="1"/>
</dbReference>
<dbReference type="Gene3D" id="2.170.15.10">
    <property type="entry name" value="Proaerolysin, chain A, domain 3"/>
    <property type="match status" value="1"/>
</dbReference>
<gene>
    <name evidence="1" type="ORF">APLA_LOCUS11843</name>
</gene>
<evidence type="ECO:0000313" key="1">
    <source>
        <dbReference type="EMBL" id="CAB3247267.1"/>
    </source>
</evidence>
<sequence length="335" mass="37115">MENLEIQGEPEHENESLPKLLEQCALVVDCSFREDDIVKRTRINMLEKYLILILLPTVVYSHIKINIKPNQDGTDATVDLHGQEKVDVSDKDRKVFRIDDGTLKRASEKYMGKRCGDVYVKPPTPWGDVFEKYGWEVVRKTVTPVKARVVGINSKPVAFGNAEYVNNHDSLNVTYSTSVTHQVEESVSHSWSTGGEVGLGMEISYSVNFGAGSAGGSASMSYTASWGEETSKSRAVTLGTTSTVLVVVPPKHMVRASLQATEGTMDIEIKYKSRLSGKVFCNYPGKYKGHYFYSMPLVYLLKTVDVPVDVYSTEIISIGFYTTARTVVNNGTSPN</sequence>
<reference evidence="1 2" key="1">
    <citation type="submission" date="2020-04" db="EMBL/GenBank/DDBJ databases">
        <authorList>
            <person name="Wallbank WR R."/>
            <person name="Pardo Diaz C."/>
            <person name="Kozak K."/>
            <person name="Martin S."/>
            <person name="Jiggins C."/>
            <person name="Moest M."/>
            <person name="Warren A I."/>
            <person name="Byers J.R.P. K."/>
            <person name="Montejo-Kovacevich G."/>
            <person name="Yen C E."/>
        </authorList>
    </citation>
    <scope>NUCLEOTIDE SEQUENCE [LARGE SCALE GENOMIC DNA]</scope>
</reference>
<accession>A0A8S1AHT6</accession>